<accession>A0A6N9H9A4</accession>
<dbReference type="InterPro" id="IPR011047">
    <property type="entry name" value="Quinoprotein_ADH-like_sf"/>
</dbReference>
<comment type="caution">
    <text evidence="3">The sequence shown here is derived from an EMBL/GenBank/DDBJ whole genome shotgun (WGS) entry which is preliminary data.</text>
</comment>
<evidence type="ECO:0000313" key="4">
    <source>
        <dbReference type="Proteomes" id="UP000469215"/>
    </source>
</evidence>
<evidence type="ECO:0000256" key="1">
    <source>
        <dbReference type="SAM" id="SignalP"/>
    </source>
</evidence>
<protein>
    <submittedName>
        <fullName evidence="3">PQQ-binding-like beta-propeller repeat protein</fullName>
    </submittedName>
</protein>
<name>A0A6N9H9A4_9MICO</name>
<gene>
    <name evidence="3" type="ORF">GSY69_08920</name>
</gene>
<dbReference type="Gene3D" id="2.130.10.10">
    <property type="entry name" value="YVTN repeat-like/Quinoprotein amine dehydrogenase"/>
    <property type="match status" value="1"/>
</dbReference>
<proteinExistence type="predicted"/>
<feature type="chain" id="PRO_5038709344" evidence="1">
    <location>
        <begin position="20"/>
        <end position="552"/>
    </location>
</feature>
<dbReference type="Pfam" id="PF13360">
    <property type="entry name" value="PQQ_2"/>
    <property type="match status" value="1"/>
</dbReference>
<feature type="domain" description="Pyrrolo-quinoline quinone repeat" evidence="2">
    <location>
        <begin position="51"/>
        <end position="208"/>
    </location>
</feature>
<dbReference type="InterPro" id="IPR015943">
    <property type="entry name" value="WD40/YVTN_repeat-like_dom_sf"/>
</dbReference>
<keyword evidence="1" id="KW-0732">Signal</keyword>
<reference evidence="3 4" key="1">
    <citation type="submission" date="2020-01" db="EMBL/GenBank/DDBJ databases">
        <authorList>
            <person name="Deng T."/>
        </authorList>
    </citation>
    <scope>NUCLEOTIDE SEQUENCE [LARGE SCALE GENOMIC DNA]</scope>
    <source>
        <strain evidence="3 4">5221</strain>
    </source>
</reference>
<dbReference type="PANTHER" id="PTHR34512:SF30">
    <property type="entry name" value="OUTER MEMBRANE PROTEIN ASSEMBLY FACTOR BAMB"/>
    <property type="match status" value="1"/>
</dbReference>
<dbReference type="Proteomes" id="UP000469215">
    <property type="component" value="Unassembled WGS sequence"/>
</dbReference>
<evidence type="ECO:0000259" key="2">
    <source>
        <dbReference type="Pfam" id="PF13360"/>
    </source>
</evidence>
<dbReference type="EMBL" id="WWEQ01000035">
    <property type="protein sequence ID" value="MYM20082.1"/>
    <property type="molecule type" value="Genomic_DNA"/>
</dbReference>
<evidence type="ECO:0000313" key="3">
    <source>
        <dbReference type="EMBL" id="MYM20082.1"/>
    </source>
</evidence>
<dbReference type="InterPro" id="IPR002372">
    <property type="entry name" value="PQQ_rpt_dom"/>
</dbReference>
<dbReference type="RefSeq" id="WP_160953506.1">
    <property type="nucleotide sequence ID" value="NZ_WWEQ01000035.1"/>
</dbReference>
<dbReference type="PROSITE" id="PS51257">
    <property type="entry name" value="PROKAR_LIPOPROTEIN"/>
    <property type="match status" value="1"/>
</dbReference>
<dbReference type="SUPFAM" id="SSF50998">
    <property type="entry name" value="Quinoprotein alcohol dehydrogenase-like"/>
    <property type="match status" value="1"/>
</dbReference>
<organism evidence="3 4">
    <name type="scientific">Brevibacterium rongguiense</name>
    <dbReference type="NCBI Taxonomy" id="2695267"/>
    <lineage>
        <taxon>Bacteria</taxon>
        <taxon>Bacillati</taxon>
        <taxon>Actinomycetota</taxon>
        <taxon>Actinomycetes</taxon>
        <taxon>Micrococcales</taxon>
        <taxon>Brevibacteriaceae</taxon>
        <taxon>Brevibacterium</taxon>
    </lineage>
</organism>
<keyword evidence="4" id="KW-1185">Reference proteome</keyword>
<feature type="signal peptide" evidence="1">
    <location>
        <begin position="1"/>
        <end position="19"/>
    </location>
</feature>
<sequence>MAVRRTAVAVSAAAAIALAGCSLLPGAPPGDHGSPGAKPHWGEWIDLPFASSIVTAKDGLVVLKNDETQRLAVYDASGGKKWDLPKVKMVGTYEPVVVADADRIYAQLPNGSVTALDWESGNRAWTFDAASIDRCAPADHFTLVSASRTHPLLSGDNPLVLSYGSEDANGEELSAPPSACTDRSNSSLPDITTLVGIDRASGKRAWAAKDGSINVIDTAVATADGTGVARIVSHRGYPGLSVTEAATGHTSDAPLVSGGQDSLTARGYTPGERVHLRALGARDYVLDYSADGAEQTTLMVHVDEWNPANAGKSGKTGAVTITSTGAQPPCPATTAVSAQGYIYCIALPQGRGRNVYRGALLAAADAALPVTLPDPWEHPAPVPEEGDYADAGDGAATSFGDPLIPREGKSPLVALLGKEAAVEAVDAATGETAWQLKKADLTAALGRAGGGASASAAGAGGSEGTDDPAPAMRYVPGVDELQIATLGTVIGLSAQTGEVAWTEQATGSATAGASGAPQRASIGMVTGAGDFLDLKIDAAEKSTSRLRAVQHG</sequence>
<dbReference type="PANTHER" id="PTHR34512">
    <property type="entry name" value="CELL SURFACE PROTEIN"/>
    <property type="match status" value="1"/>
</dbReference>
<dbReference type="AlphaFoldDB" id="A0A6N9H9A4"/>